<keyword evidence="11" id="KW-1185">Reference proteome</keyword>
<dbReference type="OrthoDB" id="289162at2759"/>
<evidence type="ECO:0000313" key="11">
    <source>
        <dbReference type="Proteomes" id="UP000009192"/>
    </source>
</evidence>
<organism evidence="10 11">
    <name type="scientific">Drosophila mojavensis</name>
    <name type="common">Fruit fly</name>
    <dbReference type="NCBI Taxonomy" id="7230"/>
    <lineage>
        <taxon>Eukaryota</taxon>
        <taxon>Metazoa</taxon>
        <taxon>Ecdysozoa</taxon>
        <taxon>Arthropoda</taxon>
        <taxon>Hexapoda</taxon>
        <taxon>Insecta</taxon>
        <taxon>Pterygota</taxon>
        <taxon>Neoptera</taxon>
        <taxon>Endopterygota</taxon>
        <taxon>Diptera</taxon>
        <taxon>Brachycera</taxon>
        <taxon>Muscomorpha</taxon>
        <taxon>Ephydroidea</taxon>
        <taxon>Drosophilidae</taxon>
        <taxon>Drosophila</taxon>
    </lineage>
</organism>
<keyword evidence="6" id="KW-0963">Cytoplasm</keyword>
<comment type="subcellular location">
    <subcellularLocation>
        <location evidence="2">Cytoplasm</location>
    </subcellularLocation>
    <subcellularLocation>
        <location evidence="1">Nucleus</location>
    </subcellularLocation>
</comment>
<evidence type="ECO:0000256" key="3">
    <source>
        <dbReference type="ARBA" id="ARBA00005043"/>
    </source>
</evidence>
<evidence type="ECO:0000256" key="7">
    <source>
        <dbReference type="ARBA" id="ARBA00022694"/>
    </source>
</evidence>
<protein>
    <recommendedName>
        <fullName evidence="5">Elongator complex protein 4</fullName>
    </recommendedName>
</protein>
<dbReference type="GO" id="GO:0002098">
    <property type="term" value="P:tRNA wobble uridine modification"/>
    <property type="evidence" value="ECO:0007669"/>
    <property type="project" value="InterPro"/>
</dbReference>
<dbReference type="FunCoup" id="B4KT72">
    <property type="interactions" value="1983"/>
</dbReference>
<name>B4KT72_DROMO</name>
<dbReference type="GO" id="GO:0005737">
    <property type="term" value="C:cytoplasm"/>
    <property type="evidence" value="ECO:0007669"/>
    <property type="project" value="UniProtKB-SubCell"/>
</dbReference>
<dbReference type="InterPro" id="IPR008728">
    <property type="entry name" value="Elongator_complex_protein_4"/>
</dbReference>
<dbReference type="GO" id="GO:0008023">
    <property type="term" value="C:transcription elongation factor complex"/>
    <property type="evidence" value="ECO:0007669"/>
    <property type="project" value="TreeGrafter"/>
</dbReference>
<reference evidence="10 11" key="1">
    <citation type="journal article" date="2007" name="Nature">
        <title>Evolution of genes and genomes on the Drosophila phylogeny.</title>
        <authorList>
            <consortium name="Drosophila 12 Genomes Consortium"/>
            <person name="Clark A.G."/>
            <person name="Eisen M.B."/>
            <person name="Smith D.R."/>
            <person name="Bergman C.M."/>
            <person name="Oliver B."/>
            <person name="Markow T.A."/>
            <person name="Kaufman T.C."/>
            <person name="Kellis M."/>
            <person name="Gelbart W."/>
            <person name="Iyer V.N."/>
            <person name="Pollard D.A."/>
            <person name="Sackton T.B."/>
            <person name="Larracuente A.M."/>
            <person name="Singh N.D."/>
            <person name="Abad J.P."/>
            <person name="Abt D.N."/>
            <person name="Adryan B."/>
            <person name="Aguade M."/>
            <person name="Akashi H."/>
            <person name="Anderson W.W."/>
            <person name="Aquadro C.F."/>
            <person name="Ardell D.H."/>
            <person name="Arguello R."/>
            <person name="Artieri C.G."/>
            <person name="Barbash D.A."/>
            <person name="Barker D."/>
            <person name="Barsanti P."/>
            <person name="Batterham P."/>
            <person name="Batzoglou S."/>
            <person name="Begun D."/>
            <person name="Bhutkar A."/>
            <person name="Blanco E."/>
            <person name="Bosak S.A."/>
            <person name="Bradley R.K."/>
            <person name="Brand A.D."/>
            <person name="Brent M.R."/>
            <person name="Brooks A.N."/>
            <person name="Brown R.H."/>
            <person name="Butlin R.K."/>
            <person name="Caggese C."/>
            <person name="Calvi B.R."/>
            <person name="Bernardo de Carvalho A."/>
            <person name="Caspi A."/>
            <person name="Castrezana S."/>
            <person name="Celniker S.E."/>
            <person name="Chang J.L."/>
            <person name="Chapple C."/>
            <person name="Chatterji S."/>
            <person name="Chinwalla A."/>
            <person name="Civetta A."/>
            <person name="Clifton S.W."/>
            <person name="Comeron J.M."/>
            <person name="Costello J.C."/>
            <person name="Coyne J.A."/>
            <person name="Daub J."/>
            <person name="David R.G."/>
            <person name="Delcher A.L."/>
            <person name="Delehaunty K."/>
            <person name="Do C.B."/>
            <person name="Ebling H."/>
            <person name="Edwards K."/>
            <person name="Eickbush T."/>
            <person name="Evans J.D."/>
            <person name="Filipski A."/>
            <person name="Findeiss S."/>
            <person name="Freyhult E."/>
            <person name="Fulton L."/>
            <person name="Fulton R."/>
            <person name="Garcia A.C."/>
            <person name="Gardiner A."/>
            <person name="Garfield D.A."/>
            <person name="Garvin B.E."/>
            <person name="Gibson G."/>
            <person name="Gilbert D."/>
            <person name="Gnerre S."/>
            <person name="Godfrey J."/>
            <person name="Good R."/>
            <person name="Gotea V."/>
            <person name="Gravely B."/>
            <person name="Greenberg A.J."/>
            <person name="Griffiths-Jones S."/>
            <person name="Gross S."/>
            <person name="Guigo R."/>
            <person name="Gustafson E.A."/>
            <person name="Haerty W."/>
            <person name="Hahn M.W."/>
            <person name="Halligan D.L."/>
            <person name="Halpern A.L."/>
            <person name="Halter G.M."/>
            <person name="Han M.V."/>
            <person name="Heger A."/>
            <person name="Hillier L."/>
            <person name="Hinrichs A.S."/>
            <person name="Holmes I."/>
            <person name="Hoskins R.A."/>
            <person name="Hubisz M.J."/>
            <person name="Hultmark D."/>
            <person name="Huntley M.A."/>
            <person name="Jaffe D.B."/>
            <person name="Jagadeeshan S."/>
            <person name="Jeck W.R."/>
            <person name="Johnson J."/>
            <person name="Jones C.D."/>
            <person name="Jordan W.C."/>
            <person name="Karpen G.H."/>
            <person name="Kataoka E."/>
            <person name="Keightley P.D."/>
            <person name="Kheradpour P."/>
            <person name="Kirkness E.F."/>
            <person name="Koerich L.B."/>
            <person name="Kristiansen K."/>
            <person name="Kudrna D."/>
            <person name="Kulathinal R.J."/>
            <person name="Kumar S."/>
            <person name="Kwok R."/>
            <person name="Lander E."/>
            <person name="Langley C.H."/>
            <person name="Lapoint R."/>
            <person name="Lazzaro B.P."/>
            <person name="Lee S.J."/>
            <person name="Levesque L."/>
            <person name="Li R."/>
            <person name="Lin C.F."/>
            <person name="Lin M.F."/>
            <person name="Lindblad-Toh K."/>
            <person name="Llopart A."/>
            <person name="Long M."/>
            <person name="Low L."/>
            <person name="Lozovsky E."/>
            <person name="Lu J."/>
            <person name="Luo M."/>
            <person name="Machado C.A."/>
            <person name="Makalowski W."/>
            <person name="Marzo M."/>
            <person name="Matsuda M."/>
            <person name="Matzkin L."/>
            <person name="McAllister B."/>
            <person name="McBride C.S."/>
            <person name="McKernan B."/>
            <person name="McKernan K."/>
            <person name="Mendez-Lago M."/>
            <person name="Minx P."/>
            <person name="Mollenhauer M.U."/>
            <person name="Montooth K."/>
            <person name="Mount S.M."/>
            <person name="Mu X."/>
            <person name="Myers E."/>
            <person name="Negre B."/>
            <person name="Newfeld S."/>
            <person name="Nielsen R."/>
            <person name="Noor M.A."/>
            <person name="O'Grady P."/>
            <person name="Pachter L."/>
            <person name="Papaceit M."/>
            <person name="Parisi M.J."/>
            <person name="Parisi M."/>
            <person name="Parts L."/>
            <person name="Pedersen J.S."/>
            <person name="Pesole G."/>
            <person name="Phillippy A.M."/>
            <person name="Ponting C.P."/>
            <person name="Pop M."/>
            <person name="Porcelli D."/>
            <person name="Powell J.R."/>
            <person name="Prohaska S."/>
            <person name="Pruitt K."/>
            <person name="Puig M."/>
            <person name="Quesneville H."/>
            <person name="Ram K.R."/>
            <person name="Rand D."/>
            <person name="Rasmussen M.D."/>
            <person name="Reed L.K."/>
            <person name="Reenan R."/>
            <person name="Reily A."/>
            <person name="Remington K.A."/>
            <person name="Rieger T.T."/>
            <person name="Ritchie M.G."/>
            <person name="Robin C."/>
            <person name="Rogers Y.H."/>
            <person name="Rohde C."/>
            <person name="Rozas J."/>
            <person name="Rubenfield M.J."/>
            <person name="Ruiz A."/>
            <person name="Russo S."/>
            <person name="Salzberg S.L."/>
            <person name="Sanchez-Gracia A."/>
            <person name="Saranga D.J."/>
            <person name="Sato H."/>
            <person name="Schaeffer S.W."/>
            <person name="Schatz M.C."/>
            <person name="Schlenke T."/>
            <person name="Schwartz R."/>
            <person name="Segarra C."/>
            <person name="Singh R.S."/>
            <person name="Sirot L."/>
            <person name="Sirota M."/>
            <person name="Sisneros N.B."/>
            <person name="Smith C.D."/>
            <person name="Smith T.F."/>
            <person name="Spieth J."/>
            <person name="Stage D.E."/>
            <person name="Stark A."/>
            <person name="Stephan W."/>
            <person name="Strausberg R.L."/>
            <person name="Strempel S."/>
            <person name="Sturgill D."/>
            <person name="Sutton G."/>
            <person name="Sutton G.G."/>
            <person name="Tao W."/>
            <person name="Teichmann S."/>
            <person name="Tobari Y.N."/>
            <person name="Tomimura Y."/>
            <person name="Tsolas J.M."/>
            <person name="Valente V.L."/>
            <person name="Venter E."/>
            <person name="Venter J.C."/>
            <person name="Vicario S."/>
            <person name="Vieira F.G."/>
            <person name="Vilella A.J."/>
            <person name="Villasante A."/>
            <person name="Walenz B."/>
            <person name="Wang J."/>
            <person name="Wasserman M."/>
            <person name="Watts T."/>
            <person name="Wilson D."/>
            <person name="Wilson R.K."/>
            <person name="Wing R.A."/>
            <person name="Wolfner M.F."/>
            <person name="Wong A."/>
            <person name="Wong G.K."/>
            <person name="Wu C.I."/>
            <person name="Wu G."/>
            <person name="Yamamoto D."/>
            <person name="Yang H.P."/>
            <person name="Yang S.P."/>
            <person name="Yorke J.A."/>
            <person name="Yoshida K."/>
            <person name="Zdobnov E."/>
            <person name="Zhang P."/>
            <person name="Zhang Y."/>
            <person name="Zimin A.V."/>
            <person name="Baldwin J."/>
            <person name="Abdouelleil A."/>
            <person name="Abdulkadir J."/>
            <person name="Abebe A."/>
            <person name="Abera B."/>
            <person name="Abreu J."/>
            <person name="Acer S.C."/>
            <person name="Aftuck L."/>
            <person name="Alexander A."/>
            <person name="An P."/>
            <person name="Anderson E."/>
            <person name="Anderson S."/>
            <person name="Arachi H."/>
            <person name="Azer M."/>
            <person name="Bachantsang P."/>
            <person name="Barry A."/>
            <person name="Bayul T."/>
            <person name="Berlin A."/>
            <person name="Bessette D."/>
            <person name="Bloom T."/>
            <person name="Blye J."/>
            <person name="Boguslavskiy L."/>
            <person name="Bonnet C."/>
            <person name="Boukhgalter B."/>
            <person name="Bourzgui I."/>
            <person name="Brown A."/>
            <person name="Cahill P."/>
            <person name="Channer S."/>
            <person name="Cheshatsang Y."/>
            <person name="Chuda L."/>
            <person name="Citroen M."/>
            <person name="Collymore A."/>
            <person name="Cooke P."/>
            <person name="Costello M."/>
            <person name="D'Aco K."/>
            <person name="Daza R."/>
            <person name="De Haan G."/>
            <person name="DeGray S."/>
            <person name="DeMaso C."/>
            <person name="Dhargay N."/>
            <person name="Dooley K."/>
            <person name="Dooley E."/>
            <person name="Doricent M."/>
            <person name="Dorje P."/>
            <person name="Dorjee K."/>
            <person name="Dupes A."/>
            <person name="Elong R."/>
            <person name="Falk J."/>
            <person name="Farina A."/>
            <person name="Faro S."/>
            <person name="Ferguson D."/>
            <person name="Fisher S."/>
            <person name="Foley C.D."/>
            <person name="Franke A."/>
            <person name="Friedrich D."/>
            <person name="Gadbois L."/>
            <person name="Gearin G."/>
            <person name="Gearin C.R."/>
            <person name="Giannoukos G."/>
            <person name="Goode T."/>
            <person name="Graham J."/>
            <person name="Grandbois E."/>
            <person name="Grewal S."/>
            <person name="Gyaltsen K."/>
            <person name="Hafez N."/>
            <person name="Hagos B."/>
            <person name="Hall J."/>
            <person name="Henson C."/>
            <person name="Hollinger A."/>
            <person name="Honan T."/>
            <person name="Huard M.D."/>
            <person name="Hughes L."/>
            <person name="Hurhula B."/>
            <person name="Husby M.E."/>
            <person name="Kamat A."/>
            <person name="Kanga B."/>
            <person name="Kashin S."/>
            <person name="Khazanovich D."/>
            <person name="Kisner P."/>
            <person name="Lance K."/>
            <person name="Lara M."/>
            <person name="Lee W."/>
            <person name="Lennon N."/>
            <person name="Letendre F."/>
            <person name="LeVine R."/>
            <person name="Lipovsky A."/>
            <person name="Liu X."/>
            <person name="Liu J."/>
            <person name="Liu S."/>
            <person name="Lokyitsang T."/>
            <person name="Lokyitsang Y."/>
            <person name="Lubonja R."/>
            <person name="Lui A."/>
            <person name="MacDonald P."/>
            <person name="Magnisalis V."/>
            <person name="Maru K."/>
            <person name="Matthews C."/>
            <person name="McCusker W."/>
            <person name="McDonough S."/>
            <person name="Mehta T."/>
            <person name="Meldrim J."/>
            <person name="Meneus L."/>
            <person name="Mihai O."/>
            <person name="Mihalev A."/>
            <person name="Mihova T."/>
            <person name="Mittelman R."/>
            <person name="Mlenga V."/>
            <person name="Montmayeur A."/>
            <person name="Mulrain L."/>
            <person name="Navidi A."/>
            <person name="Naylor J."/>
            <person name="Negash T."/>
            <person name="Nguyen T."/>
            <person name="Nguyen N."/>
            <person name="Nicol R."/>
            <person name="Norbu C."/>
            <person name="Norbu N."/>
            <person name="Novod N."/>
            <person name="O'Neill B."/>
            <person name="Osman S."/>
            <person name="Markiewicz E."/>
            <person name="Oyono O.L."/>
            <person name="Patti C."/>
            <person name="Phunkhang P."/>
            <person name="Pierre F."/>
            <person name="Priest M."/>
            <person name="Raghuraman S."/>
            <person name="Rege F."/>
            <person name="Reyes R."/>
            <person name="Rise C."/>
            <person name="Rogov P."/>
            <person name="Ross K."/>
            <person name="Ryan E."/>
            <person name="Settipalli S."/>
            <person name="Shea T."/>
            <person name="Sherpa N."/>
            <person name="Shi L."/>
            <person name="Shih D."/>
            <person name="Sparrow T."/>
            <person name="Spaulding J."/>
            <person name="Stalker J."/>
            <person name="Stange-Thomann N."/>
            <person name="Stavropoulos S."/>
            <person name="Stone C."/>
            <person name="Strader C."/>
            <person name="Tesfaye S."/>
            <person name="Thomson T."/>
            <person name="Thoulutsang Y."/>
            <person name="Thoulutsang D."/>
            <person name="Topham K."/>
            <person name="Topping I."/>
            <person name="Tsamla T."/>
            <person name="Vassiliev H."/>
            <person name="Vo A."/>
            <person name="Wangchuk T."/>
            <person name="Wangdi T."/>
            <person name="Weiand M."/>
            <person name="Wilkinson J."/>
            <person name="Wilson A."/>
            <person name="Yadav S."/>
            <person name="Young G."/>
            <person name="Yu Q."/>
            <person name="Zembek L."/>
            <person name="Zhong D."/>
            <person name="Zimmer A."/>
            <person name="Zwirko Z."/>
            <person name="Jaffe D.B."/>
            <person name="Alvarez P."/>
            <person name="Brockman W."/>
            <person name="Butler J."/>
            <person name="Chin C."/>
            <person name="Gnerre S."/>
            <person name="Grabherr M."/>
            <person name="Kleber M."/>
            <person name="Mauceli E."/>
            <person name="MacCallum I."/>
        </authorList>
    </citation>
    <scope>NUCLEOTIDE SEQUENCE [LARGE SCALE GENOMIC DNA]</scope>
    <source>
        <strain evidence="11">Tucson 15081-1352.22</strain>
    </source>
</reference>
<evidence type="ECO:0000313" key="10">
    <source>
        <dbReference type="EMBL" id="EDW10584.1"/>
    </source>
</evidence>
<dbReference type="InParanoid" id="B4KT72"/>
<evidence type="ECO:0000256" key="1">
    <source>
        <dbReference type="ARBA" id="ARBA00004123"/>
    </source>
</evidence>
<evidence type="ECO:0000256" key="6">
    <source>
        <dbReference type="ARBA" id="ARBA00022490"/>
    </source>
</evidence>
<dbReference type="PANTHER" id="PTHR12896">
    <property type="entry name" value="PAX6 NEIGHBOR PROTEIN PAXNEB"/>
    <property type="match status" value="1"/>
</dbReference>
<gene>
    <name evidence="10" type="primary">Dmoj\GI21177</name>
    <name evidence="10" type="ORF">Dmoj_GI21177</name>
</gene>
<keyword evidence="8" id="KW-0539">Nucleus</keyword>
<dbReference type="KEGG" id="dmo:Dmoj_GI21177"/>
<evidence type="ECO:0000256" key="4">
    <source>
        <dbReference type="ARBA" id="ARBA00007573"/>
    </source>
</evidence>
<feature type="region of interest" description="Disordered" evidence="9">
    <location>
        <begin position="178"/>
        <end position="293"/>
    </location>
</feature>
<sequence length="489" mass="54307">MTSFRKRTVQKPIRGTRTSPHTGQVITSSGNPSLDLILGGGLPIGSICLIEEDRFMTHAKVLAKYFLAEGLLSKQELFLGSLDDLPEEMLRRLPKPLTDEEVEQEQRLEQEQQADKNGLRIAFRYNDLPLVNSEQATAKIGHHFNLMEHMDAMMLSYAHATIWNDKKTNQEDYEDFDVANDSEQPRAGGGESLPDPSESMLYSYAQVVGSKADPDQEGEQSPPPDAAPTQAAAAAAETDEATPMEQSDGQKTAPNINNNNNNNMDNSTANNTTSTTGTTTTTTPTASPPTGKPQFFYNARYDRLLNYIQLLLNDSIFEPGANMQEKNLCRVCLTSLGSPLWYDDHFAEDLLKFLTILRGSVRSCTAVCFITMPMHLIAKYDSSLVPKIRQLVDYAIELESFAGSERETHPAFKEYSGLLHLHKMSAINTLAVHMPETTDLAFKLRRKKFVIEKLHLPPDLQESSEQTAKSADVLPIPNCGVNSNVSMDF</sequence>
<evidence type="ECO:0000256" key="2">
    <source>
        <dbReference type="ARBA" id="ARBA00004496"/>
    </source>
</evidence>
<dbReference type="eggNOG" id="KOG3949">
    <property type="taxonomic scope" value="Eukaryota"/>
</dbReference>
<dbReference type="GO" id="GO:0033588">
    <property type="term" value="C:elongator holoenzyme complex"/>
    <property type="evidence" value="ECO:0007669"/>
    <property type="project" value="InterPro"/>
</dbReference>
<dbReference type="Pfam" id="PF05625">
    <property type="entry name" value="PAXNEB"/>
    <property type="match status" value="2"/>
</dbReference>
<accession>B4KT72</accession>
<feature type="region of interest" description="Disordered" evidence="9">
    <location>
        <begin position="1"/>
        <end position="25"/>
    </location>
</feature>
<dbReference type="PhylomeDB" id="B4KT72"/>
<dbReference type="Proteomes" id="UP000009192">
    <property type="component" value="Unassembled WGS sequence"/>
</dbReference>
<dbReference type="PANTHER" id="PTHR12896:SF1">
    <property type="entry name" value="ELONGATOR COMPLEX PROTEIN 4"/>
    <property type="match status" value="1"/>
</dbReference>
<dbReference type="EMBL" id="CH933808">
    <property type="protein sequence ID" value="EDW10584.1"/>
    <property type="molecule type" value="Genomic_DNA"/>
</dbReference>
<dbReference type="OMA" id="NTTMWDD"/>
<dbReference type="Gene3D" id="3.40.50.300">
    <property type="entry name" value="P-loop containing nucleotide triphosphate hydrolases"/>
    <property type="match status" value="2"/>
</dbReference>
<feature type="compositionally biased region" description="Polar residues" evidence="9">
    <location>
        <begin position="16"/>
        <end position="25"/>
    </location>
</feature>
<dbReference type="HOGENOM" id="CLU_031345_3_1_1"/>
<comment type="similarity">
    <text evidence="4">Belongs to the ELP4 family.</text>
</comment>
<dbReference type="UniPathway" id="UPA00988"/>
<evidence type="ECO:0000256" key="5">
    <source>
        <dbReference type="ARBA" id="ARBA00020265"/>
    </source>
</evidence>
<proteinExistence type="inferred from homology"/>
<dbReference type="CDD" id="cd19494">
    <property type="entry name" value="Elp4"/>
    <property type="match status" value="1"/>
</dbReference>
<dbReference type="InterPro" id="IPR027417">
    <property type="entry name" value="P-loop_NTPase"/>
</dbReference>
<comment type="pathway">
    <text evidence="3">tRNA modification; 5-methoxycarbonylmethyl-2-thiouridine-tRNA biosynthesis.</text>
</comment>
<evidence type="ECO:0000256" key="9">
    <source>
        <dbReference type="SAM" id="MobiDB-lite"/>
    </source>
</evidence>
<feature type="compositionally biased region" description="Low complexity" evidence="9">
    <location>
        <begin position="252"/>
        <end position="285"/>
    </location>
</feature>
<feature type="compositionally biased region" description="Low complexity" evidence="9">
    <location>
        <begin position="227"/>
        <end position="236"/>
    </location>
</feature>
<dbReference type="AlphaFoldDB" id="B4KT72"/>
<evidence type="ECO:0000256" key="8">
    <source>
        <dbReference type="ARBA" id="ARBA00023242"/>
    </source>
</evidence>
<keyword evidence="7" id="KW-0819">tRNA processing</keyword>